<sequence length="106" mass="10959">MGAEDEKKFLVSAVEVMGYLQGSVDGGICSSSIREAVEYGHHYGRSQGATEVAAKLRPVLDGQLCCVVLGFEAGHHGSPRGGGGGTDYGIFSSLLKGFRVGLIGAQ</sequence>
<evidence type="ECO:0000313" key="2">
    <source>
        <dbReference type="Proteomes" id="UP001321473"/>
    </source>
</evidence>
<gene>
    <name evidence="1" type="ORF">V5799_010188</name>
</gene>
<protein>
    <submittedName>
        <fullName evidence="1">Uncharacterized protein</fullName>
    </submittedName>
</protein>
<reference evidence="1 2" key="1">
    <citation type="journal article" date="2023" name="Arcadia Sci">
        <title>De novo assembly of a long-read Amblyomma americanum tick genome.</title>
        <authorList>
            <person name="Chou S."/>
            <person name="Poskanzer K.E."/>
            <person name="Rollins M."/>
            <person name="Thuy-Boun P.S."/>
        </authorList>
    </citation>
    <scope>NUCLEOTIDE SEQUENCE [LARGE SCALE GENOMIC DNA]</scope>
    <source>
        <strain evidence="1">F_SG_1</strain>
        <tissue evidence="1">Salivary glands</tissue>
    </source>
</reference>
<evidence type="ECO:0000313" key="1">
    <source>
        <dbReference type="EMBL" id="KAK8783446.1"/>
    </source>
</evidence>
<keyword evidence="2" id="KW-1185">Reference proteome</keyword>
<name>A0AAQ4F8N6_AMBAM</name>
<organism evidence="1 2">
    <name type="scientific">Amblyomma americanum</name>
    <name type="common">Lone star tick</name>
    <dbReference type="NCBI Taxonomy" id="6943"/>
    <lineage>
        <taxon>Eukaryota</taxon>
        <taxon>Metazoa</taxon>
        <taxon>Ecdysozoa</taxon>
        <taxon>Arthropoda</taxon>
        <taxon>Chelicerata</taxon>
        <taxon>Arachnida</taxon>
        <taxon>Acari</taxon>
        <taxon>Parasitiformes</taxon>
        <taxon>Ixodida</taxon>
        <taxon>Ixodoidea</taxon>
        <taxon>Ixodidae</taxon>
        <taxon>Amblyomminae</taxon>
        <taxon>Amblyomma</taxon>
    </lineage>
</organism>
<dbReference type="EMBL" id="JARKHS020005548">
    <property type="protein sequence ID" value="KAK8783446.1"/>
    <property type="molecule type" value="Genomic_DNA"/>
</dbReference>
<comment type="caution">
    <text evidence="1">The sequence shown here is derived from an EMBL/GenBank/DDBJ whole genome shotgun (WGS) entry which is preliminary data.</text>
</comment>
<accession>A0AAQ4F8N6</accession>
<dbReference type="AlphaFoldDB" id="A0AAQ4F8N6"/>
<proteinExistence type="predicted"/>
<dbReference type="Proteomes" id="UP001321473">
    <property type="component" value="Unassembled WGS sequence"/>
</dbReference>